<sequence>MPVPEYLRAFRVPMFVDVLAAVLSSGNSTTTQKESITNETRRSRNTSRGLRMIRQLLPITIQTYYNEPFPLTVTGLPSSKSLSKIRLRESVCHSATGTAASTRKVIDMAGKELSYEGRDNPTSIQEHLARCPFAVDERNVSSMGANLVTVPIASLAEPRSARDDELYQTQFVKPAESGTVFGTTAGSHYLQRLLNHFIQGSRRGYSRFRIVEAKLALGSFPFRVKDP</sequence>
<name>A0ACB8U7Q7_9APHY</name>
<protein>
    <submittedName>
        <fullName evidence="1">Uncharacterized protein</fullName>
    </submittedName>
</protein>
<evidence type="ECO:0000313" key="2">
    <source>
        <dbReference type="Proteomes" id="UP001055072"/>
    </source>
</evidence>
<comment type="caution">
    <text evidence="1">The sequence shown here is derived from an EMBL/GenBank/DDBJ whole genome shotgun (WGS) entry which is preliminary data.</text>
</comment>
<accession>A0ACB8U7Q7</accession>
<gene>
    <name evidence="1" type="ORF">BDY19DRAFT_1036622</name>
</gene>
<keyword evidence="2" id="KW-1185">Reference proteome</keyword>
<reference evidence="1" key="1">
    <citation type="journal article" date="2021" name="Environ. Microbiol.">
        <title>Gene family expansions and transcriptome signatures uncover fungal adaptations to wood decay.</title>
        <authorList>
            <person name="Hage H."/>
            <person name="Miyauchi S."/>
            <person name="Viragh M."/>
            <person name="Drula E."/>
            <person name="Min B."/>
            <person name="Chaduli D."/>
            <person name="Navarro D."/>
            <person name="Favel A."/>
            <person name="Norest M."/>
            <person name="Lesage-Meessen L."/>
            <person name="Balint B."/>
            <person name="Merenyi Z."/>
            <person name="de Eugenio L."/>
            <person name="Morin E."/>
            <person name="Martinez A.T."/>
            <person name="Baldrian P."/>
            <person name="Stursova M."/>
            <person name="Martinez M.J."/>
            <person name="Novotny C."/>
            <person name="Magnuson J.K."/>
            <person name="Spatafora J.W."/>
            <person name="Maurice S."/>
            <person name="Pangilinan J."/>
            <person name="Andreopoulos W."/>
            <person name="LaButti K."/>
            <person name="Hundley H."/>
            <person name="Na H."/>
            <person name="Kuo A."/>
            <person name="Barry K."/>
            <person name="Lipzen A."/>
            <person name="Henrissat B."/>
            <person name="Riley R."/>
            <person name="Ahrendt S."/>
            <person name="Nagy L.G."/>
            <person name="Grigoriev I.V."/>
            <person name="Martin F."/>
            <person name="Rosso M.N."/>
        </authorList>
    </citation>
    <scope>NUCLEOTIDE SEQUENCE</scope>
    <source>
        <strain evidence="1">CBS 384.51</strain>
    </source>
</reference>
<evidence type="ECO:0000313" key="1">
    <source>
        <dbReference type="EMBL" id="KAI0090293.1"/>
    </source>
</evidence>
<dbReference type="EMBL" id="MU274908">
    <property type="protein sequence ID" value="KAI0090293.1"/>
    <property type="molecule type" value="Genomic_DNA"/>
</dbReference>
<dbReference type="Proteomes" id="UP001055072">
    <property type="component" value="Unassembled WGS sequence"/>
</dbReference>
<organism evidence="1 2">
    <name type="scientific">Irpex rosettiformis</name>
    <dbReference type="NCBI Taxonomy" id="378272"/>
    <lineage>
        <taxon>Eukaryota</taxon>
        <taxon>Fungi</taxon>
        <taxon>Dikarya</taxon>
        <taxon>Basidiomycota</taxon>
        <taxon>Agaricomycotina</taxon>
        <taxon>Agaricomycetes</taxon>
        <taxon>Polyporales</taxon>
        <taxon>Irpicaceae</taxon>
        <taxon>Irpex</taxon>
    </lineage>
</organism>
<proteinExistence type="predicted"/>